<evidence type="ECO:0000256" key="5">
    <source>
        <dbReference type="ARBA" id="ARBA00023121"/>
    </source>
</evidence>
<dbReference type="KEGG" id="app:CAP2UW1_0945"/>
<evidence type="ECO:0000259" key="13">
    <source>
        <dbReference type="Pfam" id="PF08212"/>
    </source>
</evidence>
<dbReference type="InterPro" id="IPR022271">
    <property type="entry name" value="Lipocalin_ApoD"/>
</dbReference>
<protein>
    <recommendedName>
        <fullName evidence="11 12">Outer membrane lipoprotein Blc</fullName>
    </recommendedName>
</protein>
<dbReference type="GO" id="GO:0006950">
    <property type="term" value="P:response to stress"/>
    <property type="evidence" value="ECO:0007669"/>
    <property type="project" value="UniProtKB-ARBA"/>
</dbReference>
<dbReference type="PIRSF" id="PIRSF036893">
    <property type="entry name" value="Lipocalin_ApoD"/>
    <property type="match status" value="1"/>
</dbReference>
<keyword evidence="5 12" id="KW-0446">Lipid-binding</keyword>
<feature type="domain" description="Lipocalin/cytosolic fatty-acid binding" evidence="13">
    <location>
        <begin position="35"/>
        <end position="176"/>
    </location>
</feature>
<evidence type="ECO:0000256" key="10">
    <source>
        <dbReference type="ARBA" id="ARBA00057024"/>
    </source>
</evidence>
<keyword evidence="9 12" id="KW-0449">Lipoprotein</keyword>
<sequence length="181" mass="20586" precursor="true">MRRSLLKLLCPLLFLVLLPACTSLPEGITAVDNFQLDRYLGKWYEIARLDHSFERGLSDVSAEYRRAPDGSSVEVINRGYSADKGAWKEVIGKAKFIGDPRVGSLKVSFFGPFYGGYHIVALDERDYHWALVVGPSRDYLWILARERRLPADVRQRLLDKAGQLGFATTRLIWVDQDRPDA</sequence>
<evidence type="ECO:0000256" key="7">
    <source>
        <dbReference type="ARBA" id="ARBA00023139"/>
    </source>
</evidence>
<dbReference type="PANTHER" id="PTHR10612">
    <property type="entry name" value="APOLIPOPROTEIN D"/>
    <property type="match status" value="1"/>
</dbReference>
<dbReference type="FunFam" id="2.40.128.20:FF:000002">
    <property type="entry name" value="Outer membrane lipoprotein Blc"/>
    <property type="match status" value="1"/>
</dbReference>
<evidence type="ECO:0000256" key="6">
    <source>
        <dbReference type="ARBA" id="ARBA00023136"/>
    </source>
</evidence>
<dbReference type="InterPro" id="IPR047202">
    <property type="entry name" value="Lipocalin_Blc-like_dom"/>
</dbReference>
<dbReference type="InterPro" id="IPR002446">
    <property type="entry name" value="Lipocalin_bac"/>
</dbReference>
<keyword evidence="8 12" id="KW-0998">Cell outer membrane</keyword>
<dbReference type="InterPro" id="IPR022272">
    <property type="entry name" value="Lipocalin_CS"/>
</dbReference>
<dbReference type="PANTHER" id="PTHR10612:SF34">
    <property type="entry name" value="APOLIPOPROTEIN D"/>
    <property type="match status" value="1"/>
</dbReference>
<dbReference type="AlphaFoldDB" id="C7RPN9"/>
<keyword evidence="6 12" id="KW-0472">Membrane</keyword>
<proteinExistence type="inferred from homology"/>
<reference evidence="14" key="1">
    <citation type="submission" date="2009-08" db="EMBL/GenBank/DDBJ databases">
        <authorList>
            <consortium name="US DOE Joint Genome Institute"/>
            <person name="Lucas S."/>
            <person name="Copeland A."/>
            <person name="Lapidus A."/>
            <person name="Glavina del Rio T."/>
            <person name="Dalin E."/>
            <person name="Tice H."/>
            <person name="Bruce D."/>
            <person name="Barry K."/>
            <person name="Pitluck S."/>
            <person name="Lowry S."/>
            <person name="Larimer F."/>
            <person name="Land M."/>
            <person name="Hauser L."/>
            <person name="Kyrpides N."/>
            <person name="Ivanova N."/>
            <person name="McMahon K.D."/>
            <person name="Hugenholtz P."/>
        </authorList>
    </citation>
    <scope>NUCLEOTIDE SEQUENCE</scope>
    <source>
        <strain evidence="14">UW-1</strain>
    </source>
</reference>
<comment type="subcellular location">
    <subcellularLocation>
        <location evidence="1">Cell outer membrane</location>
        <topology evidence="1">Lipid-anchor</topology>
    </subcellularLocation>
</comment>
<name>C7RPN9_ACCRE</name>
<dbReference type="PRINTS" id="PR01171">
    <property type="entry name" value="BCTLIPOCALIN"/>
</dbReference>
<reference evidence="14" key="2">
    <citation type="submission" date="2009-09" db="EMBL/GenBank/DDBJ databases">
        <title>Complete sequence of chromosome of Candidatus Accumulibacter phosphatis clade IIA str. UW-1.</title>
        <authorList>
            <consortium name="US DOE Joint Genome Institute"/>
            <person name="Martin H.G."/>
            <person name="Ivanova N."/>
            <person name="Kunin V."/>
            <person name="Warnecke F."/>
            <person name="Barry K."/>
            <person name="He S."/>
            <person name="Salamov A."/>
            <person name="Szeto E."/>
            <person name="Dalin E."/>
            <person name="Pangilinan J.L."/>
            <person name="Lapidus A."/>
            <person name="Lowry S."/>
            <person name="Kyrpides N.C."/>
            <person name="McMahon K.D."/>
            <person name="Hugenholtz P."/>
        </authorList>
    </citation>
    <scope>NUCLEOTIDE SEQUENCE [LARGE SCALE GENOMIC DNA]</scope>
    <source>
        <strain evidence="14">UW-1</strain>
    </source>
</reference>
<feature type="chain" id="PRO_5013434237" description="Outer membrane lipoprotein Blc" evidence="12">
    <location>
        <begin position="23"/>
        <end position="181"/>
    </location>
</feature>
<organism evidence="14">
    <name type="scientific">Accumulibacter regalis</name>
    <dbReference type="NCBI Taxonomy" id="522306"/>
    <lineage>
        <taxon>Bacteria</taxon>
        <taxon>Pseudomonadati</taxon>
        <taxon>Pseudomonadota</taxon>
        <taxon>Betaproteobacteria</taxon>
        <taxon>Candidatus Accumulibacter</taxon>
    </lineage>
</organism>
<evidence type="ECO:0000256" key="1">
    <source>
        <dbReference type="ARBA" id="ARBA00004459"/>
    </source>
</evidence>
<comment type="similarity">
    <text evidence="2 12">Belongs to the calycin superfamily. Lipocalin family.</text>
</comment>
<accession>C7RPN9</accession>
<dbReference type="GO" id="GO:0008289">
    <property type="term" value="F:lipid binding"/>
    <property type="evidence" value="ECO:0007669"/>
    <property type="project" value="UniProtKB-UniRule"/>
</dbReference>
<evidence type="ECO:0000256" key="2">
    <source>
        <dbReference type="ARBA" id="ARBA00006889"/>
    </source>
</evidence>
<dbReference type="Pfam" id="PF08212">
    <property type="entry name" value="Lipocalin_2"/>
    <property type="match status" value="1"/>
</dbReference>
<keyword evidence="7" id="KW-0564">Palmitate</keyword>
<dbReference type="HOGENOM" id="CLU_068449_3_0_4"/>
<evidence type="ECO:0000313" key="14">
    <source>
        <dbReference type="EMBL" id="ACV34282.1"/>
    </source>
</evidence>
<dbReference type="InterPro" id="IPR000566">
    <property type="entry name" value="Lipocln_cytosolic_FA-bd_dom"/>
</dbReference>
<evidence type="ECO:0000256" key="3">
    <source>
        <dbReference type="ARBA" id="ARBA00011738"/>
    </source>
</evidence>
<evidence type="ECO:0000256" key="4">
    <source>
        <dbReference type="ARBA" id="ARBA00022729"/>
    </source>
</evidence>
<dbReference type="GO" id="GO:0009279">
    <property type="term" value="C:cell outer membrane"/>
    <property type="evidence" value="ECO:0007669"/>
    <property type="project" value="UniProtKB-SubCell"/>
</dbReference>
<gene>
    <name evidence="14" type="ordered locus">CAP2UW1_0945</name>
</gene>
<evidence type="ECO:0000256" key="11">
    <source>
        <dbReference type="ARBA" id="ARBA00071217"/>
    </source>
</evidence>
<feature type="signal peptide" evidence="12">
    <location>
        <begin position="1"/>
        <end position="22"/>
    </location>
</feature>
<dbReference type="Gene3D" id="2.40.128.20">
    <property type="match status" value="1"/>
</dbReference>
<evidence type="ECO:0000256" key="9">
    <source>
        <dbReference type="ARBA" id="ARBA00023288"/>
    </source>
</evidence>
<dbReference type="OrthoDB" id="9793905at2"/>
<comment type="subunit">
    <text evidence="3 12">Homodimer.</text>
</comment>
<dbReference type="STRING" id="522306.CAP2UW1_0945"/>
<dbReference type="InterPro" id="IPR012674">
    <property type="entry name" value="Calycin"/>
</dbReference>
<dbReference type="PROSITE" id="PS00213">
    <property type="entry name" value="LIPOCALIN"/>
    <property type="match status" value="1"/>
</dbReference>
<evidence type="ECO:0000256" key="12">
    <source>
        <dbReference type="PIRNR" id="PIRNR036893"/>
    </source>
</evidence>
<evidence type="ECO:0000256" key="8">
    <source>
        <dbReference type="ARBA" id="ARBA00023237"/>
    </source>
</evidence>
<dbReference type="EMBL" id="CP001715">
    <property type="protein sequence ID" value="ACV34282.1"/>
    <property type="molecule type" value="Genomic_DNA"/>
</dbReference>
<comment type="function">
    <text evidence="10 12">Involved in the storage or transport of lipids necessary for membrane maintenance under stressful conditions. Displays a binding preference for lysophospholipids.</text>
</comment>
<dbReference type="CDD" id="cd19438">
    <property type="entry name" value="lipocalin_Blc-like"/>
    <property type="match status" value="1"/>
</dbReference>
<dbReference type="SUPFAM" id="SSF50814">
    <property type="entry name" value="Lipocalins"/>
    <property type="match status" value="1"/>
</dbReference>
<dbReference type="eggNOG" id="COG3040">
    <property type="taxonomic scope" value="Bacteria"/>
</dbReference>
<keyword evidence="4 12" id="KW-0732">Signal</keyword>